<dbReference type="CDD" id="cd17325">
    <property type="entry name" value="MFS_MdtG_SLC18_like"/>
    <property type="match status" value="1"/>
</dbReference>
<evidence type="ECO:0000256" key="6">
    <source>
        <dbReference type="ARBA" id="ARBA00023136"/>
    </source>
</evidence>
<evidence type="ECO:0000259" key="9">
    <source>
        <dbReference type="PROSITE" id="PS50850"/>
    </source>
</evidence>
<organism evidence="10 11">
    <name type="scientific">Symbiodinium natans</name>
    <dbReference type="NCBI Taxonomy" id="878477"/>
    <lineage>
        <taxon>Eukaryota</taxon>
        <taxon>Sar</taxon>
        <taxon>Alveolata</taxon>
        <taxon>Dinophyceae</taxon>
        <taxon>Suessiales</taxon>
        <taxon>Symbiodiniaceae</taxon>
        <taxon>Symbiodinium</taxon>
    </lineage>
</organism>
<reference evidence="10" key="1">
    <citation type="submission" date="2021-02" db="EMBL/GenBank/DDBJ databases">
        <authorList>
            <person name="Dougan E. K."/>
            <person name="Rhodes N."/>
            <person name="Thang M."/>
            <person name="Chan C."/>
        </authorList>
    </citation>
    <scope>NUCLEOTIDE SEQUENCE</scope>
</reference>
<dbReference type="SMART" id="SM00054">
    <property type="entry name" value="EFh"/>
    <property type="match status" value="4"/>
</dbReference>
<evidence type="ECO:0008006" key="12">
    <source>
        <dbReference type="Google" id="ProtNLM"/>
    </source>
</evidence>
<protein>
    <recommendedName>
        <fullName evidence="12">Calmodulin</fullName>
    </recommendedName>
</protein>
<dbReference type="Pfam" id="PF13499">
    <property type="entry name" value="EF-hand_7"/>
    <property type="match status" value="2"/>
</dbReference>
<dbReference type="GO" id="GO:0005886">
    <property type="term" value="C:plasma membrane"/>
    <property type="evidence" value="ECO:0007669"/>
    <property type="project" value="UniProtKB-SubCell"/>
</dbReference>
<dbReference type="CDD" id="cd00051">
    <property type="entry name" value="EFh"/>
    <property type="match status" value="2"/>
</dbReference>
<dbReference type="InterPro" id="IPR020846">
    <property type="entry name" value="MFS_dom"/>
</dbReference>
<keyword evidence="11" id="KW-1185">Reference proteome</keyword>
<accession>A0A812L2P8</accession>
<evidence type="ECO:0000313" key="10">
    <source>
        <dbReference type="EMBL" id="CAE7234799.1"/>
    </source>
</evidence>
<dbReference type="Pfam" id="PF07690">
    <property type="entry name" value="MFS_1"/>
    <property type="match status" value="1"/>
</dbReference>
<feature type="domain" description="EF-hand" evidence="8">
    <location>
        <begin position="81"/>
        <end position="116"/>
    </location>
</feature>
<dbReference type="InterPro" id="IPR011701">
    <property type="entry name" value="MFS"/>
</dbReference>
<feature type="domain" description="EF-hand" evidence="8">
    <location>
        <begin position="224"/>
        <end position="259"/>
    </location>
</feature>
<dbReference type="InterPro" id="IPR036259">
    <property type="entry name" value="MFS_trans_sf"/>
</dbReference>
<feature type="transmembrane region" description="Helical" evidence="7">
    <location>
        <begin position="611"/>
        <end position="629"/>
    </location>
</feature>
<dbReference type="PROSITE" id="PS50850">
    <property type="entry name" value="MFS"/>
    <property type="match status" value="1"/>
</dbReference>
<dbReference type="AlphaFoldDB" id="A0A812L2P8"/>
<dbReference type="SUPFAM" id="SSF103473">
    <property type="entry name" value="MFS general substrate transporter"/>
    <property type="match status" value="1"/>
</dbReference>
<dbReference type="Gene3D" id="1.20.1250.20">
    <property type="entry name" value="MFS general substrate transporter like domains"/>
    <property type="match status" value="1"/>
</dbReference>
<comment type="caution">
    <text evidence="10">The sequence shown here is derived from an EMBL/GenBank/DDBJ whole genome shotgun (WGS) entry which is preliminary data.</text>
</comment>
<feature type="transmembrane region" description="Helical" evidence="7">
    <location>
        <begin position="477"/>
        <end position="501"/>
    </location>
</feature>
<proteinExistence type="predicted"/>
<evidence type="ECO:0000256" key="5">
    <source>
        <dbReference type="ARBA" id="ARBA00022989"/>
    </source>
</evidence>
<dbReference type="EMBL" id="CAJNDS010000798">
    <property type="protein sequence ID" value="CAE7234799.1"/>
    <property type="molecule type" value="Genomic_DNA"/>
</dbReference>
<keyword evidence="3 7" id="KW-0812">Transmembrane</keyword>
<dbReference type="Gene3D" id="1.10.238.10">
    <property type="entry name" value="EF-hand"/>
    <property type="match status" value="2"/>
</dbReference>
<feature type="domain" description="EF-hand" evidence="8">
    <location>
        <begin position="119"/>
        <end position="154"/>
    </location>
</feature>
<dbReference type="PROSITE" id="PS00216">
    <property type="entry name" value="SUGAR_TRANSPORT_1"/>
    <property type="match status" value="1"/>
</dbReference>
<dbReference type="Proteomes" id="UP000604046">
    <property type="component" value="Unassembled WGS sequence"/>
</dbReference>
<dbReference type="PANTHER" id="PTHR43124:SF3">
    <property type="entry name" value="CHLORAMPHENICOL EFFLUX PUMP RV0191"/>
    <property type="match status" value="1"/>
</dbReference>
<dbReference type="PANTHER" id="PTHR43124">
    <property type="entry name" value="PURINE EFFLUX PUMP PBUE"/>
    <property type="match status" value="1"/>
</dbReference>
<comment type="subcellular location">
    <subcellularLocation>
        <location evidence="1">Cell membrane</location>
        <topology evidence="1">Multi-pass membrane protein</topology>
    </subcellularLocation>
</comment>
<keyword evidence="2" id="KW-1003">Cell membrane</keyword>
<keyword evidence="6 7" id="KW-0472">Membrane</keyword>
<evidence type="ECO:0000256" key="7">
    <source>
        <dbReference type="SAM" id="Phobius"/>
    </source>
</evidence>
<dbReference type="OrthoDB" id="419616at2759"/>
<feature type="transmembrane region" description="Helical" evidence="7">
    <location>
        <begin position="419"/>
        <end position="438"/>
    </location>
</feature>
<evidence type="ECO:0000313" key="11">
    <source>
        <dbReference type="Proteomes" id="UP000604046"/>
    </source>
</evidence>
<keyword evidence="4" id="KW-0106">Calcium</keyword>
<evidence type="ECO:0000256" key="1">
    <source>
        <dbReference type="ARBA" id="ARBA00004651"/>
    </source>
</evidence>
<dbReference type="InterPro" id="IPR002048">
    <property type="entry name" value="EF_hand_dom"/>
</dbReference>
<evidence type="ECO:0000259" key="8">
    <source>
        <dbReference type="PROSITE" id="PS50222"/>
    </source>
</evidence>
<dbReference type="SUPFAM" id="SSF47473">
    <property type="entry name" value="EF-hand"/>
    <property type="match status" value="1"/>
</dbReference>
<evidence type="ECO:0000256" key="4">
    <source>
        <dbReference type="ARBA" id="ARBA00022837"/>
    </source>
</evidence>
<keyword evidence="5 7" id="KW-1133">Transmembrane helix</keyword>
<gene>
    <name evidence="10" type="ORF">SNAT2548_LOCUS9945</name>
</gene>
<feature type="domain" description="EF-hand" evidence="8">
    <location>
        <begin position="184"/>
        <end position="219"/>
    </location>
</feature>
<dbReference type="InterPro" id="IPR005829">
    <property type="entry name" value="Sugar_transporter_CS"/>
</dbReference>
<dbReference type="InterPro" id="IPR018247">
    <property type="entry name" value="EF_Hand_1_Ca_BS"/>
</dbReference>
<name>A0A812L2P8_9DINO</name>
<sequence length="666" mass="70517">MKPSFTWTQSTVHVQYFPRSTNAIAMQRLLVSLRGFRCRPLLPRHRDLGRLRFSRALCQATRDFESRVVPEIASALRLGGLSQAELKAAFTSLDTDASGSLDLREIFQLMQTLGLGDRRADAAAVDLMKKVDSDGDGRISFAEFESGIAELVAVHRASYQLAMAGSDLRSAHFAAMSTLNLSTFSDQEIQDAFRRMDQDGDGRVDFSELSAVLRHLNSKLAHEESLTTTALLMHELDKDKDGFISFEEFRSGVTSLAQRYDNRVVPISAAMFLSGISVGAATPAFPVLGTELHLSEAQFGYTVSAMGLSTTLSSLLSAVLVDRYGRKPVLQAGLVFQGMGMVAGGAAGSLEPFVASKFVSGFGVSSLSTGSTVAVADLSTPLNRARMMATMHGGFSAGKVLGPAIGGVLIGWIGASNTLIAASSGFLAAAMYSSFYLAETMPQSLKKTSSQSSSVQEMLRQMISQWRSLITDGKLKMLMLLNAVGLAAHAGSNFTLLPLMLAGDHFAMSPAEIGSVFAAQAAISVFGTGPAAMLIDKLGPERVIVPAILVTSFSMAAFPMAGDLLQAGILLAAWQLGRTVLNSAPTVLAANSVPKESLPQCMAMLRTTGDLGFMLGASLVGIGGSLVGAGPAMQSTAAISCGVAVWCAYMEGRQVSHSRRPNNKFS</sequence>
<feature type="transmembrane region" description="Helical" evidence="7">
    <location>
        <begin position="264"/>
        <end position="287"/>
    </location>
</feature>
<dbReference type="PROSITE" id="PS00018">
    <property type="entry name" value="EF_HAND_1"/>
    <property type="match status" value="4"/>
</dbReference>
<dbReference type="PROSITE" id="PS50222">
    <property type="entry name" value="EF_HAND_2"/>
    <property type="match status" value="4"/>
</dbReference>
<feature type="transmembrane region" description="Helical" evidence="7">
    <location>
        <begin position="394"/>
        <end position="413"/>
    </location>
</feature>
<dbReference type="GO" id="GO:0022857">
    <property type="term" value="F:transmembrane transporter activity"/>
    <property type="evidence" value="ECO:0007669"/>
    <property type="project" value="InterPro"/>
</dbReference>
<feature type="transmembrane region" description="Helical" evidence="7">
    <location>
        <begin position="513"/>
        <end position="535"/>
    </location>
</feature>
<feature type="transmembrane region" description="Helical" evidence="7">
    <location>
        <begin position="299"/>
        <end position="321"/>
    </location>
</feature>
<evidence type="ECO:0000256" key="3">
    <source>
        <dbReference type="ARBA" id="ARBA00022692"/>
    </source>
</evidence>
<feature type="domain" description="Major facilitator superfamily (MFS) profile" evidence="9">
    <location>
        <begin position="263"/>
        <end position="666"/>
    </location>
</feature>
<dbReference type="InterPro" id="IPR050189">
    <property type="entry name" value="MFS_Efflux_Transporters"/>
</dbReference>
<evidence type="ECO:0000256" key="2">
    <source>
        <dbReference type="ARBA" id="ARBA00022475"/>
    </source>
</evidence>
<dbReference type="InterPro" id="IPR011992">
    <property type="entry name" value="EF-hand-dom_pair"/>
</dbReference>
<dbReference type="GO" id="GO:0005509">
    <property type="term" value="F:calcium ion binding"/>
    <property type="evidence" value="ECO:0007669"/>
    <property type="project" value="InterPro"/>
</dbReference>